<gene>
    <name evidence="1" type="ORF">ACFFJ3_04025</name>
</gene>
<evidence type="ECO:0000313" key="2">
    <source>
        <dbReference type="Proteomes" id="UP001589792"/>
    </source>
</evidence>
<comment type="caution">
    <text evidence="1">The sequence shown here is derived from an EMBL/GenBank/DDBJ whole genome shotgun (WGS) entry which is preliminary data.</text>
</comment>
<evidence type="ECO:0008006" key="3">
    <source>
        <dbReference type="Google" id="ProtNLM"/>
    </source>
</evidence>
<protein>
    <recommendedName>
        <fullName evidence="3">Phage protein</fullName>
    </recommendedName>
</protein>
<keyword evidence="2" id="KW-1185">Reference proteome</keyword>
<reference evidence="1 2" key="1">
    <citation type="submission" date="2024-09" db="EMBL/GenBank/DDBJ databases">
        <authorList>
            <person name="Sun Q."/>
            <person name="Mori K."/>
        </authorList>
    </citation>
    <scope>NUCLEOTIDE SEQUENCE [LARGE SCALE GENOMIC DNA]</scope>
    <source>
        <strain evidence="1 2">CCM 8626</strain>
    </source>
</reference>
<evidence type="ECO:0000313" key="1">
    <source>
        <dbReference type="EMBL" id="MFC0225680.1"/>
    </source>
</evidence>
<dbReference type="Proteomes" id="UP001589792">
    <property type="component" value="Unassembled WGS sequence"/>
</dbReference>
<proteinExistence type="predicted"/>
<dbReference type="RefSeq" id="WP_380673201.1">
    <property type="nucleotide sequence ID" value="NZ_CP173186.1"/>
</dbReference>
<name>A0ABV6E9I9_9GAMM</name>
<organism evidence="1 2">
    <name type="scientific">Serratia aquatilis</name>
    <dbReference type="NCBI Taxonomy" id="1737515"/>
    <lineage>
        <taxon>Bacteria</taxon>
        <taxon>Pseudomonadati</taxon>
        <taxon>Pseudomonadota</taxon>
        <taxon>Gammaproteobacteria</taxon>
        <taxon>Enterobacterales</taxon>
        <taxon>Yersiniaceae</taxon>
        <taxon>Serratia</taxon>
    </lineage>
</organism>
<sequence>MPPENDAFVQAITAFVSKAKANQAKVVRGASIRILAQLVHMSPVGNPELWAVNSTAVAYNQAVFDHNEAQRQDPDNLTPTGRLKKRARVSDSMDIKAPPGYTGGRFKGNWQVSFDSPAEGESGRIDKSGNATIAAGNIVIEQFRVGMQAIYFVNNVPYAYRLEFGHSKQAPGGMVRITAADFQRHFNAALSEIEP</sequence>
<accession>A0ABV6E9I9</accession>
<dbReference type="EMBL" id="JBHLXG010000003">
    <property type="protein sequence ID" value="MFC0225680.1"/>
    <property type="molecule type" value="Genomic_DNA"/>
</dbReference>